<keyword evidence="2" id="KW-1185">Reference proteome</keyword>
<accession>B0DIT7</accession>
<dbReference type="AlphaFoldDB" id="B0DIT7"/>
<sequence>MGFFSWSDEDLMLPNHDSDPISPTCESHSSELTLQHSSCTNVWGVCPVAFLWNILGSVIEKNPLDPHRDTWVGCLPYSGYTLRPFGTPPSMFRSSQPQCSCRYGTCGSDGYLGNTGAVEL</sequence>
<evidence type="ECO:0000313" key="1">
    <source>
        <dbReference type="EMBL" id="EDR05290.1"/>
    </source>
</evidence>
<gene>
    <name evidence="1" type="ORF">LACBIDRAFT_303040</name>
</gene>
<evidence type="ECO:0000313" key="2">
    <source>
        <dbReference type="Proteomes" id="UP000001194"/>
    </source>
</evidence>
<name>B0DIT7_LACBS</name>
<reference evidence="1 2" key="1">
    <citation type="journal article" date="2008" name="Nature">
        <title>The genome of Laccaria bicolor provides insights into mycorrhizal symbiosis.</title>
        <authorList>
            <person name="Martin F."/>
            <person name="Aerts A."/>
            <person name="Ahren D."/>
            <person name="Brun A."/>
            <person name="Danchin E.G.J."/>
            <person name="Duchaussoy F."/>
            <person name="Gibon J."/>
            <person name="Kohler A."/>
            <person name="Lindquist E."/>
            <person name="Pereda V."/>
            <person name="Salamov A."/>
            <person name="Shapiro H.J."/>
            <person name="Wuyts J."/>
            <person name="Blaudez D."/>
            <person name="Buee M."/>
            <person name="Brokstein P."/>
            <person name="Canbaeck B."/>
            <person name="Cohen D."/>
            <person name="Courty P.E."/>
            <person name="Coutinho P.M."/>
            <person name="Delaruelle C."/>
            <person name="Detter J.C."/>
            <person name="Deveau A."/>
            <person name="DiFazio S."/>
            <person name="Duplessis S."/>
            <person name="Fraissinet-Tachet L."/>
            <person name="Lucic E."/>
            <person name="Frey-Klett P."/>
            <person name="Fourrey C."/>
            <person name="Feussner I."/>
            <person name="Gay G."/>
            <person name="Grimwood J."/>
            <person name="Hoegger P.J."/>
            <person name="Jain P."/>
            <person name="Kilaru S."/>
            <person name="Labbe J."/>
            <person name="Lin Y.C."/>
            <person name="Legue V."/>
            <person name="Le Tacon F."/>
            <person name="Marmeisse R."/>
            <person name="Melayah D."/>
            <person name="Montanini B."/>
            <person name="Muratet M."/>
            <person name="Nehls U."/>
            <person name="Niculita-Hirzel H."/>
            <person name="Oudot-Le Secq M.P."/>
            <person name="Peter M."/>
            <person name="Quesneville H."/>
            <person name="Rajashekar B."/>
            <person name="Reich M."/>
            <person name="Rouhier N."/>
            <person name="Schmutz J."/>
            <person name="Yin T."/>
            <person name="Chalot M."/>
            <person name="Henrissat B."/>
            <person name="Kuees U."/>
            <person name="Lucas S."/>
            <person name="Van de Peer Y."/>
            <person name="Podila G.K."/>
            <person name="Polle A."/>
            <person name="Pukkila P.J."/>
            <person name="Richardson P.M."/>
            <person name="Rouze P."/>
            <person name="Sanders I.R."/>
            <person name="Stajich J.E."/>
            <person name="Tunlid A."/>
            <person name="Tuskan G."/>
            <person name="Grigoriev I.V."/>
        </authorList>
    </citation>
    <scope>NUCLEOTIDE SEQUENCE [LARGE SCALE GENOMIC DNA]</scope>
    <source>
        <strain evidence="2">S238N-H82 / ATCC MYA-4686</strain>
    </source>
</reference>
<protein>
    <submittedName>
        <fullName evidence="1">Predicted protein</fullName>
    </submittedName>
</protein>
<dbReference type="HOGENOM" id="CLU_2050069_0_0_1"/>
<dbReference type="GeneID" id="6079675"/>
<organism evidence="2">
    <name type="scientific">Laccaria bicolor (strain S238N-H82 / ATCC MYA-4686)</name>
    <name type="common">Bicoloured deceiver</name>
    <name type="synonym">Laccaria laccata var. bicolor</name>
    <dbReference type="NCBI Taxonomy" id="486041"/>
    <lineage>
        <taxon>Eukaryota</taxon>
        <taxon>Fungi</taxon>
        <taxon>Dikarya</taxon>
        <taxon>Basidiomycota</taxon>
        <taxon>Agaricomycotina</taxon>
        <taxon>Agaricomycetes</taxon>
        <taxon>Agaricomycetidae</taxon>
        <taxon>Agaricales</taxon>
        <taxon>Agaricineae</taxon>
        <taxon>Hydnangiaceae</taxon>
        <taxon>Laccaria</taxon>
    </lineage>
</organism>
<dbReference type="InParanoid" id="B0DIT7"/>
<dbReference type="EMBL" id="DS547113">
    <property type="protein sequence ID" value="EDR05290.1"/>
    <property type="molecule type" value="Genomic_DNA"/>
</dbReference>
<dbReference type="KEGG" id="lbc:LACBIDRAFT_303040"/>
<dbReference type="OrthoDB" id="10355098at2759"/>
<proteinExistence type="predicted"/>
<dbReference type="RefSeq" id="XP_001883848.1">
    <property type="nucleotide sequence ID" value="XM_001883813.1"/>
</dbReference>
<dbReference type="Proteomes" id="UP000001194">
    <property type="component" value="Unassembled WGS sequence"/>
</dbReference>